<dbReference type="GO" id="GO:0000155">
    <property type="term" value="F:phosphorelay sensor kinase activity"/>
    <property type="evidence" value="ECO:0007669"/>
    <property type="project" value="InterPro"/>
</dbReference>
<evidence type="ECO:0000256" key="4">
    <source>
        <dbReference type="PROSITE-ProRule" id="PRU00169"/>
    </source>
</evidence>
<sequence>MAGLIDDFFPVAVRSDESGREQPLSRKPGGGPLRLFARLIVWPFPVILAGVGIFAASQGMDAALAALAGGLAVQGVMLAAMLWRWRDPGGTDVPGLADQNPLAEALLAHDGKPVMVTTLRGRFVTASAPYMTLAGETASLRPFLARSEDRRLLAGILTQIRRTGSGSARLDLRFPGDETPAAYRVRATRAGDRSGGTPGDLVVWTVDGDTRTPADAPADGAADTSPADNVLAGHVAPLETWVGRLLQTLECGLILEDKAGRPRYMNRVMRGWLDGPADRGAGDTPLLSAVGARDEKVLAAALGPQDGGLHLPDGRRLDMAVFDIAGPGAEGVSPGRCILCGEFPPGQAGARETADDTRLAGPVFDAAPIAVAIVERDGSLIEQNRLFSDLLRETGADRDGNVLSMLPQEDRNELAGLIRDIYGGAMPGRLLEVTLHGERERLGRIYSSSLTHGPRRAAVLYFIDTTTEKSLERQFSQAQKMQAIGQLAGGVAHDFNNLLTAILGFCDLLLLRHDPSDRSFSDLMQIKQNANRAANLVRQLLAFSRQQTLRPKVLIVTDVLAELSNLLRRLIGEKIDFRVHHGRNLKSVKVDQGQLEQVIINLAVNARDAMPDGGSLEIRTRMVEEGDVLIDTHDVIETQSYVLIEVEDTGTGIPQENINKIFEPFFTTKEVGQGTGLGLATVYGIVKQTGGYIFAESSVGEGTVFRLFLPVHGEDSEDVRVEVKPEAVRDLTGAGTILLVEDEDPVRMFARQALSNKGYTVLDADSGEAALRLLDDHDGPVDLMISDVVMPQMDGPALVQAVRRKYPDIPVILVSGYAEDVLRKDLEAGKYEFLSKPFSLSDLAEKVKSLIR</sequence>
<dbReference type="InParanoid" id="A0A3M0CFX9"/>
<keyword evidence="5" id="KW-0472">Membrane</keyword>
<dbReference type="Gene3D" id="3.30.565.10">
    <property type="entry name" value="Histidine kinase-like ATPase, C-terminal domain"/>
    <property type="match status" value="1"/>
</dbReference>
<evidence type="ECO:0000256" key="3">
    <source>
        <dbReference type="ARBA" id="ARBA00022553"/>
    </source>
</evidence>
<dbReference type="SMART" id="SM00448">
    <property type="entry name" value="REC"/>
    <property type="match status" value="1"/>
</dbReference>
<dbReference type="InterPro" id="IPR011006">
    <property type="entry name" value="CheY-like_superfamily"/>
</dbReference>
<dbReference type="FunFam" id="1.10.287.130:FF:000037">
    <property type="entry name" value="Hybrid sensor histidine kinase/response regulator"/>
    <property type="match status" value="1"/>
</dbReference>
<keyword evidence="5" id="KW-0812">Transmembrane</keyword>
<dbReference type="InterPro" id="IPR003594">
    <property type="entry name" value="HATPase_dom"/>
</dbReference>
<dbReference type="PANTHER" id="PTHR43065">
    <property type="entry name" value="SENSOR HISTIDINE KINASE"/>
    <property type="match status" value="1"/>
</dbReference>
<dbReference type="Pfam" id="PF02518">
    <property type="entry name" value="HATPase_c"/>
    <property type="match status" value="1"/>
</dbReference>
<dbReference type="PRINTS" id="PR00344">
    <property type="entry name" value="BCTRLSENSOR"/>
</dbReference>
<protein>
    <recommendedName>
        <fullName evidence="2">histidine kinase</fullName>
        <ecNumber evidence="2">2.7.13.3</ecNumber>
    </recommendedName>
</protein>
<dbReference type="InterPro" id="IPR005467">
    <property type="entry name" value="His_kinase_dom"/>
</dbReference>
<dbReference type="Proteomes" id="UP000271227">
    <property type="component" value="Unassembled WGS sequence"/>
</dbReference>
<dbReference type="InterPro" id="IPR003661">
    <property type="entry name" value="HisK_dim/P_dom"/>
</dbReference>
<evidence type="ECO:0000313" key="9">
    <source>
        <dbReference type="Proteomes" id="UP000271227"/>
    </source>
</evidence>
<proteinExistence type="predicted"/>
<evidence type="ECO:0000259" key="7">
    <source>
        <dbReference type="PROSITE" id="PS50110"/>
    </source>
</evidence>
<feature type="domain" description="Histidine kinase" evidence="6">
    <location>
        <begin position="490"/>
        <end position="713"/>
    </location>
</feature>
<organism evidence="8 9">
    <name type="scientific">Eilatimonas milleporae</name>
    <dbReference type="NCBI Taxonomy" id="911205"/>
    <lineage>
        <taxon>Bacteria</taxon>
        <taxon>Pseudomonadati</taxon>
        <taxon>Pseudomonadota</taxon>
        <taxon>Alphaproteobacteria</taxon>
        <taxon>Kordiimonadales</taxon>
        <taxon>Kordiimonadaceae</taxon>
        <taxon>Eilatimonas</taxon>
    </lineage>
</organism>
<evidence type="ECO:0000256" key="5">
    <source>
        <dbReference type="SAM" id="Phobius"/>
    </source>
</evidence>
<feature type="transmembrane region" description="Helical" evidence="5">
    <location>
        <begin position="35"/>
        <end position="56"/>
    </location>
</feature>
<reference evidence="8 9" key="1">
    <citation type="submission" date="2018-10" db="EMBL/GenBank/DDBJ databases">
        <title>Genomic Encyclopedia of Archaeal and Bacterial Type Strains, Phase II (KMG-II): from individual species to whole genera.</title>
        <authorList>
            <person name="Goeker M."/>
        </authorList>
    </citation>
    <scope>NUCLEOTIDE SEQUENCE [LARGE SCALE GENOMIC DNA]</scope>
    <source>
        <strain evidence="8 9">DSM 25217</strain>
    </source>
</reference>
<evidence type="ECO:0000256" key="1">
    <source>
        <dbReference type="ARBA" id="ARBA00000085"/>
    </source>
</evidence>
<dbReference type="SMART" id="SM00387">
    <property type="entry name" value="HATPase_c"/>
    <property type="match status" value="1"/>
</dbReference>
<dbReference type="InterPro" id="IPR036097">
    <property type="entry name" value="HisK_dim/P_sf"/>
</dbReference>
<feature type="modified residue" description="4-aspartylphosphate" evidence="4">
    <location>
        <position position="787"/>
    </location>
</feature>
<keyword evidence="8" id="KW-0418">Kinase</keyword>
<dbReference type="EMBL" id="REFR01000010">
    <property type="protein sequence ID" value="RMB08508.1"/>
    <property type="molecule type" value="Genomic_DNA"/>
</dbReference>
<dbReference type="SUPFAM" id="SSF52172">
    <property type="entry name" value="CheY-like"/>
    <property type="match status" value="1"/>
</dbReference>
<keyword evidence="5" id="KW-1133">Transmembrane helix</keyword>
<comment type="caution">
    <text evidence="8">The sequence shown here is derived from an EMBL/GenBank/DDBJ whole genome shotgun (WGS) entry which is preliminary data.</text>
</comment>
<feature type="transmembrane region" description="Helical" evidence="5">
    <location>
        <begin position="62"/>
        <end position="83"/>
    </location>
</feature>
<dbReference type="AlphaFoldDB" id="A0A3M0CFX9"/>
<dbReference type="CDD" id="cd00082">
    <property type="entry name" value="HisKA"/>
    <property type="match status" value="1"/>
</dbReference>
<name>A0A3M0CFX9_9PROT</name>
<evidence type="ECO:0000259" key="6">
    <source>
        <dbReference type="PROSITE" id="PS50109"/>
    </source>
</evidence>
<dbReference type="Gene3D" id="1.10.287.130">
    <property type="match status" value="1"/>
</dbReference>
<evidence type="ECO:0000256" key="2">
    <source>
        <dbReference type="ARBA" id="ARBA00012438"/>
    </source>
</evidence>
<keyword evidence="8" id="KW-0808">Transferase</keyword>
<keyword evidence="9" id="KW-1185">Reference proteome</keyword>
<dbReference type="PROSITE" id="PS50109">
    <property type="entry name" value="HIS_KIN"/>
    <property type="match status" value="1"/>
</dbReference>
<dbReference type="SUPFAM" id="SSF47384">
    <property type="entry name" value="Homodimeric domain of signal transducing histidine kinase"/>
    <property type="match status" value="1"/>
</dbReference>
<dbReference type="InterPro" id="IPR001789">
    <property type="entry name" value="Sig_transdc_resp-reg_receiver"/>
</dbReference>
<dbReference type="Pfam" id="PF00072">
    <property type="entry name" value="Response_reg"/>
    <property type="match status" value="1"/>
</dbReference>
<keyword evidence="3 4" id="KW-0597">Phosphoprotein</keyword>
<dbReference type="Gene3D" id="3.40.50.2300">
    <property type="match status" value="1"/>
</dbReference>
<dbReference type="PANTHER" id="PTHR43065:SF42">
    <property type="entry name" value="TWO-COMPONENT SENSOR PPRA"/>
    <property type="match status" value="1"/>
</dbReference>
<accession>A0A3M0CFX9</accession>
<dbReference type="Pfam" id="PF00512">
    <property type="entry name" value="HisKA"/>
    <property type="match status" value="1"/>
</dbReference>
<dbReference type="SUPFAM" id="SSF55874">
    <property type="entry name" value="ATPase domain of HSP90 chaperone/DNA topoisomerase II/histidine kinase"/>
    <property type="match status" value="1"/>
</dbReference>
<evidence type="ECO:0000313" key="8">
    <source>
        <dbReference type="EMBL" id="RMB08508.1"/>
    </source>
</evidence>
<feature type="domain" description="Response regulatory" evidence="7">
    <location>
        <begin position="736"/>
        <end position="851"/>
    </location>
</feature>
<dbReference type="EC" id="2.7.13.3" evidence="2"/>
<dbReference type="PROSITE" id="PS50110">
    <property type="entry name" value="RESPONSE_REGULATORY"/>
    <property type="match status" value="1"/>
</dbReference>
<dbReference type="InterPro" id="IPR004358">
    <property type="entry name" value="Sig_transdc_His_kin-like_C"/>
</dbReference>
<dbReference type="InterPro" id="IPR036890">
    <property type="entry name" value="HATPase_C_sf"/>
</dbReference>
<dbReference type="SMART" id="SM00388">
    <property type="entry name" value="HisKA"/>
    <property type="match status" value="1"/>
</dbReference>
<dbReference type="RefSeq" id="WP_211332107.1">
    <property type="nucleotide sequence ID" value="NZ_REFR01000010.1"/>
</dbReference>
<comment type="catalytic activity">
    <reaction evidence="1">
        <text>ATP + protein L-histidine = ADP + protein N-phospho-L-histidine.</text>
        <dbReference type="EC" id="2.7.13.3"/>
    </reaction>
</comment>
<gene>
    <name evidence="8" type="ORF">BXY39_1142</name>
</gene>